<dbReference type="STRING" id="797515.HMPREF9103_00021"/>
<organism evidence="1 2">
    <name type="scientific">Lentilactobacillus parafarraginis F0439</name>
    <dbReference type="NCBI Taxonomy" id="797515"/>
    <lineage>
        <taxon>Bacteria</taxon>
        <taxon>Bacillati</taxon>
        <taxon>Bacillota</taxon>
        <taxon>Bacilli</taxon>
        <taxon>Lactobacillales</taxon>
        <taxon>Lactobacillaceae</taxon>
        <taxon>Lentilactobacillus</taxon>
    </lineage>
</organism>
<dbReference type="eggNOG" id="ENOG5030BG6">
    <property type="taxonomic scope" value="Bacteria"/>
</dbReference>
<dbReference type="Proteomes" id="UP000004625">
    <property type="component" value="Unassembled WGS sequence"/>
</dbReference>
<evidence type="ECO:0000313" key="2">
    <source>
        <dbReference type="Proteomes" id="UP000004625"/>
    </source>
</evidence>
<dbReference type="HOGENOM" id="CLU_1720029_0_0_9"/>
<accession>G9ZJX5</accession>
<dbReference type="PATRIC" id="fig|797515.3.peg.17"/>
<gene>
    <name evidence="1" type="ORF">HMPREF9103_00021</name>
</gene>
<sequence length="152" mass="16765">MGGLLRGSLQISNNFNVLSHFFNNDGQTRLTVYNVTKWIKCNLAVRSYFLMDNLQISDRLNDAFVAFNREASRHADNTYVAQLGSDGAVVVIAIPYGDPDKPYRIPQELSTLISAVGKKAYAAETGAFIELKQIEKQIAQAGIEDAGHQQAD</sequence>
<name>G9ZJX5_9LACO</name>
<keyword evidence="2" id="KW-1185">Reference proteome</keyword>
<protein>
    <submittedName>
        <fullName evidence="1">Uncharacterized protein</fullName>
    </submittedName>
</protein>
<proteinExistence type="predicted"/>
<evidence type="ECO:0000313" key="1">
    <source>
        <dbReference type="EMBL" id="EHM01624.1"/>
    </source>
</evidence>
<reference evidence="1 2" key="1">
    <citation type="submission" date="2011-09" db="EMBL/GenBank/DDBJ databases">
        <authorList>
            <person name="Weinstock G."/>
            <person name="Sodergren E."/>
            <person name="Clifton S."/>
            <person name="Fulton L."/>
            <person name="Fulton B."/>
            <person name="Courtney L."/>
            <person name="Fronick C."/>
            <person name="Harrison M."/>
            <person name="Strong C."/>
            <person name="Farmer C."/>
            <person name="Delahaunty K."/>
            <person name="Markovic C."/>
            <person name="Hall O."/>
            <person name="Minx P."/>
            <person name="Tomlinson C."/>
            <person name="Mitreva M."/>
            <person name="Hou S."/>
            <person name="Chen J."/>
            <person name="Wollam A."/>
            <person name="Pepin K.H."/>
            <person name="Johnson M."/>
            <person name="Bhonagiri V."/>
            <person name="Zhang X."/>
            <person name="Suruliraj S."/>
            <person name="Warren W."/>
            <person name="Chinwalla A."/>
            <person name="Mardis E.R."/>
            <person name="Wilson R.K."/>
        </authorList>
    </citation>
    <scope>NUCLEOTIDE SEQUENCE [LARGE SCALE GENOMIC DNA]</scope>
    <source>
        <strain evidence="1 2">F0439</strain>
    </source>
</reference>
<comment type="caution">
    <text evidence="1">The sequence shown here is derived from an EMBL/GenBank/DDBJ whole genome shotgun (WGS) entry which is preliminary data.</text>
</comment>
<dbReference type="EMBL" id="AGEY01000002">
    <property type="protein sequence ID" value="EHM01624.1"/>
    <property type="molecule type" value="Genomic_DNA"/>
</dbReference>
<dbReference type="AlphaFoldDB" id="G9ZJX5"/>